<gene>
    <name evidence="1" type="ORF">G2W53_012530</name>
</gene>
<dbReference type="AlphaFoldDB" id="A0A834WPU4"/>
<keyword evidence="2" id="KW-1185">Reference proteome</keyword>
<dbReference type="EMBL" id="JAAIUW010000005">
    <property type="protein sequence ID" value="KAF7830197.1"/>
    <property type="molecule type" value="Genomic_DNA"/>
</dbReference>
<organism evidence="1 2">
    <name type="scientific">Senna tora</name>
    <dbReference type="NCBI Taxonomy" id="362788"/>
    <lineage>
        <taxon>Eukaryota</taxon>
        <taxon>Viridiplantae</taxon>
        <taxon>Streptophyta</taxon>
        <taxon>Embryophyta</taxon>
        <taxon>Tracheophyta</taxon>
        <taxon>Spermatophyta</taxon>
        <taxon>Magnoliopsida</taxon>
        <taxon>eudicotyledons</taxon>
        <taxon>Gunneridae</taxon>
        <taxon>Pentapetalae</taxon>
        <taxon>rosids</taxon>
        <taxon>fabids</taxon>
        <taxon>Fabales</taxon>
        <taxon>Fabaceae</taxon>
        <taxon>Caesalpinioideae</taxon>
        <taxon>Cassia clade</taxon>
        <taxon>Senna</taxon>
    </lineage>
</organism>
<dbReference type="Proteomes" id="UP000634136">
    <property type="component" value="Unassembled WGS sequence"/>
</dbReference>
<evidence type="ECO:0000313" key="1">
    <source>
        <dbReference type="EMBL" id="KAF7830197.1"/>
    </source>
</evidence>
<evidence type="ECO:0000313" key="2">
    <source>
        <dbReference type="Proteomes" id="UP000634136"/>
    </source>
</evidence>
<protein>
    <submittedName>
        <fullName evidence="1">Uncharacterized protein</fullName>
    </submittedName>
</protein>
<reference evidence="1" key="1">
    <citation type="submission" date="2020-09" db="EMBL/GenBank/DDBJ databases">
        <title>Genome-Enabled Discovery of Anthraquinone Biosynthesis in Senna tora.</title>
        <authorList>
            <person name="Kang S.-H."/>
            <person name="Pandey R.P."/>
            <person name="Lee C.-M."/>
            <person name="Sim J.-S."/>
            <person name="Jeong J.-T."/>
            <person name="Choi B.-S."/>
            <person name="Jung M."/>
            <person name="Ginzburg D."/>
            <person name="Zhao K."/>
            <person name="Won S.Y."/>
            <person name="Oh T.-J."/>
            <person name="Yu Y."/>
            <person name="Kim N.-H."/>
            <person name="Lee O.R."/>
            <person name="Lee T.-H."/>
            <person name="Bashyal P."/>
            <person name="Kim T.-S."/>
            <person name="Lee W.-H."/>
            <person name="Kawkins C."/>
            <person name="Kim C.-K."/>
            <person name="Kim J.S."/>
            <person name="Ahn B.O."/>
            <person name="Rhee S.Y."/>
            <person name="Sohng J.K."/>
        </authorList>
    </citation>
    <scope>NUCLEOTIDE SEQUENCE</scope>
    <source>
        <tissue evidence="1">Leaf</tissue>
    </source>
</reference>
<name>A0A834WPU4_9FABA</name>
<proteinExistence type="predicted"/>
<accession>A0A834WPU4</accession>
<comment type="caution">
    <text evidence="1">The sequence shown here is derived from an EMBL/GenBank/DDBJ whole genome shotgun (WGS) entry which is preliminary data.</text>
</comment>
<sequence>MDIGYDECVLRLLNRGLCLRVARGNEERRAKCGAFATSYDNV</sequence>